<dbReference type="Pfam" id="PF13516">
    <property type="entry name" value="LRR_6"/>
    <property type="match status" value="1"/>
</dbReference>
<accession>A0A8T2U803</accession>
<dbReference type="InterPro" id="IPR036047">
    <property type="entry name" value="F-box-like_dom_sf"/>
</dbReference>
<dbReference type="AlphaFoldDB" id="A0A8T2U803"/>
<protein>
    <recommendedName>
        <fullName evidence="1">F-box domain-containing protein</fullName>
    </recommendedName>
</protein>
<sequence length="298" mass="33712">METERSWADLPHETLVEILKRVGFEELYMAVPLVCKAWRTASLDRACWQRVNMESCFCNRTESSAWWQPVFEGKVDYMLKLSVNRSAGSLLELSTRHCSSSALIYLVSRCPSVRHVSVASSRGVTDLAICQLAKSCPQLEHLDVSECANVGLKSLEQIGLSCKYLRVLKKNRFIGDYDPARKSRLPPEYSRTPSPSHADAEVSVIATYMSNLKHLELRHSKISNQGLLTLVEGCTDLEYLDLVGCLNLTRGTIEEAAAKLPNLKELRRSTAPVRTSDVARYGHWQLYDERFQSGFFQF</sequence>
<dbReference type="SMART" id="SM00367">
    <property type="entry name" value="LRR_CC"/>
    <property type="match status" value="4"/>
</dbReference>
<dbReference type="EMBL" id="CM035414">
    <property type="protein sequence ID" value="KAH7430036.1"/>
    <property type="molecule type" value="Genomic_DNA"/>
</dbReference>
<dbReference type="Gene3D" id="3.80.10.10">
    <property type="entry name" value="Ribonuclease Inhibitor"/>
    <property type="match status" value="1"/>
</dbReference>
<reference evidence="2" key="1">
    <citation type="submission" date="2021-08" db="EMBL/GenBank/DDBJ databases">
        <title>WGS assembly of Ceratopteris richardii.</title>
        <authorList>
            <person name="Marchant D.B."/>
            <person name="Chen G."/>
            <person name="Jenkins J."/>
            <person name="Shu S."/>
            <person name="Leebens-Mack J."/>
            <person name="Grimwood J."/>
            <person name="Schmutz J."/>
            <person name="Soltis P."/>
            <person name="Soltis D."/>
            <person name="Chen Z.-H."/>
        </authorList>
    </citation>
    <scope>NUCLEOTIDE SEQUENCE</scope>
    <source>
        <strain evidence="2">Whitten #5841</strain>
        <tissue evidence="2">Leaf</tissue>
    </source>
</reference>
<keyword evidence="3" id="KW-1185">Reference proteome</keyword>
<proteinExistence type="predicted"/>
<evidence type="ECO:0000313" key="3">
    <source>
        <dbReference type="Proteomes" id="UP000825935"/>
    </source>
</evidence>
<dbReference type="InterPro" id="IPR006553">
    <property type="entry name" value="Leu-rich_rpt_Cys-con_subtyp"/>
</dbReference>
<dbReference type="Pfam" id="PF12937">
    <property type="entry name" value="F-box-like"/>
    <property type="match status" value="1"/>
</dbReference>
<gene>
    <name evidence="2" type="ORF">KP509_09G079900</name>
</gene>
<dbReference type="PANTHER" id="PTHR38926">
    <property type="entry name" value="F-BOX DOMAIN CONTAINING PROTEIN, EXPRESSED"/>
    <property type="match status" value="1"/>
</dbReference>
<dbReference type="SUPFAM" id="SSF81383">
    <property type="entry name" value="F-box domain"/>
    <property type="match status" value="1"/>
</dbReference>
<dbReference type="SUPFAM" id="SSF52047">
    <property type="entry name" value="RNI-like"/>
    <property type="match status" value="1"/>
</dbReference>
<comment type="caution">
    <text evidence="2">The sequence shown here is derived from an EMBL/GenBank/DDBJ whole genome shotgun (WGS) entry which is preliminary data.</text>
</comment>
<dbReference type="InterPro" id="IPR032675">
    <property type="entry name" value="LRR_dom_sf"/>
</dbReference>
<dbReference type="InterPro" id="IPR001810">
    <property type="entry name" value="F-box_dom"/>
</dbReference>
<name>A0A8T2U803_CERRI</name>
<organism evidence="2 3">
    <name type="scientific">Ceratopteris richardii</name>
    <name type="common">Triangle waterfern</name>
    <dbReference type="NCBI Taxonomy" id="49495"/>
    <lineage>
        <taxon>Eukaryota</taxon>
        <taxon>Viridiplantae</taxon>
        <taxon>Streptophyta</taxon>
        <taxon>Embryophyta</taxon>
        <taxon>Tracheophyta</taxon>
        <taxon>Polypodiopsida</taxon>
        <taxon>Polypodiidae</taxon>
        <taxon>Polypodiales</taxon>
        <taxon>Pteridineae</taxon>
        <taxon>Pteridaceae</taxon>
        <taxon>Parkerioideae</taxon>
        <taxon>Ceratopteris</taxon>
    </lineage>
</organism>
<dbReference type="InterPro" id="IPR001611">
    <property type="entry name" value="Leu-rich_rpt"/>
</dbReference>
<dbReference type="OMA" id="METERSW"/>
<dbReference type="SMART" id="SM00256">
    <property type="entry name" value="FBOX"/>
    <property type="match status" value="1"/>
</dbReference>
<evidence type="ECO:0000259" key="1">
    <source>
        <dbReference type="PROSITE" id="PS50181"/>
    </source>
</evidence>
<feature type="domain" description="F-box" evidence="1">
    <location>
        <begin position="4"/>
        <end position="51"/>
    </location>
</feature>
<dbReference type="PANTHER" id="PTHR38926:SF5">
    <property type="entry name" value="F-BOX AND LEUCINE-RICH REPEAT PROTEIN 6"/>
    <property type="match status" value="1"/>
</dbReference>
<dbReference type="OrthoDB" id="550575at2759"/>
<evidence type="ECO:0000313" key="2">
    <source>
        <dbReference type="EMBL" id="KAH7430036.1"/>
    </source>
</evidence>
<dbReference type="Proteomes" id="UP000825935">
    <property type="component" value="Chromosome 9"/>
</dbReference>
<dbReference type="Gene3D" id="1.20.1280.50">
    <property type="match status" value="1"/>
</dbReference>
<dbReference type="PROSITE" id="PS50181">
    <property type="entry name" value="FBOX"/>
    <property type="match status" value="1"/>
</dbReference>